<dbReference type="OrthoDB" id="535509at2759"/>
<comment type="caution">
    <text evidence="1">The sequence shown here is derived from an EMBL/GenBank/DDBJ whole genome shotgun (WGS) entry which is preliminary data.</text>
</comment>
<dbReference type="InterPro" id="IPR011029">
    <property type="entry name" value="DEATH-like_dom_sf"/>
</dbReference>
<keyword evidence="2" id="KW-1185">Reference proteome</keyword>
<organism evidence="1 2">
    <name type="scientific">Polypedilum vanderplanki</name>
    <name type="common">Sleeping chironomid midge</name>
    <dbReference type="NCBI Taxonomy" id="319348"/>
    <lineage>
        <taxon>Eukaryota</taxon>
        <taxon>Metazoa</taxon>
        <taxon>Ecdysozoa</taxon>
        <taxon>Arthropoda</taxon>
        <taxon>Hexapoda</taxon>
        <taxon>Insecta</taxon>
        <taxon>Pterygota</taxon>
        <taxon>Neoptera</taxon>
        <taxon>Endopterygota</taxon>
        <taxon>Diptera</taxon>
        <taxon>Nematocera</taxon>
        <taxon>Chironomoidea</taxon>
        <taxon>Chironomidae</taxon>
        <taxon>Chironominae</taxon>
        <taxon>Polypedilum</taxon>
        <taxon>Polypedilum</taxon>
    </lineage>
</organism>
<gene>
    <name evidence="1" type="ORF">PVAND_011322</name>
</gene>
<proteinExistence type="predicted"/>
<evidence type="ECO:0000313" key="2">
    <source>
        <dbReference type="Proteomes" id="UP001107558"/>
    </source>
</evidence>
<dbReference type="EMBL" id="JADBJN010000001">
    <property type="protein sequence ID" value="KAG5681918.1"/>
    <property type="molecule type" value="Genomic_DNA"/>
</dbReference>
<dbReference type="Proteomes" id="UP001107558">
    <property type="component" value="Chromosome 1"/>
</dbReference>
<dbReference type="CDD" id="cd01670">
    <property type="entry name" value="Death"/>
    <property type="match status" value="1"/>
</dbReference>
<dbReference type="AlphaFoldDB" id="A0A9J6CK12"/>
<accession>A0A9J6CK12</accession>
<sequence>MSNKENKKIAIDAWPSSSVNGVVATTNPSPNELEIYNGYNNNNNAVINNNMLVNHQSNSATNLIFENSRNISIGNTINVGWNPVVANNAGSLVRANQNTQIEESFIYRKKTPTISEMMKSKQPLNEKYLDMFCDNFGSRYRSVAVLLNVSDLFFQRMYEDHFQRGTGEVIYQVLYHHFQQNQDIATVGWFTTFLWDNGFRQTVWEVKEYYKKLKKMDEDDD</sequence>
<dbReference type="Gene3D" id="1.10.533.10">
    <property type="entry name" value="Death Domain, Fas"/>
    <property type="match status" value="1"/>
</dbReference>
<dbReference type="SUPFAM" id="SSF47986">
    <property type="entry name" value="DEATH domain"/>
    <property type="match status" value="1"/>
</dbReference>
<evidence type="ECO:0000313" key="1">
    <source>
        <dbReference type="EMBL" id="KAG5681918.1"/>
    </source>
</evidence>
<name>A0A9J6CK12_POLVA</name>
<protein>
    <submittedName>
        <fullName evidence="1">Uncharacterized protein</fullName>
    </submittedName>
</protein>
<reference evidence="1" key="1">
    <citation type="submission" date="2021-03" db="EMBL/GenBank/DDBJ databases">
        <title>Chromosome level genome of the anhydrobiotic midge Polypedilum vanderplanki.</title>
        <authorList>
            <person name="Yoshida Y."/>
            <person name="Kikawada T."/>
            <person name="Gusev O."/>
        </authorList>
    </citation>
    <scope>NUCLEOTIDE SEQUENCE</scope>
    <source>
        <strain evidence="1">NIAS01</strain>
        <tissue evidence="1">Whole body or cell culture</tissue>
    </source>
</reference>